<proteinExistence type="predicted"/>
<dbReference type="OrthoDB" id="4067896at2759"/>
<evidence type="ECO:0000256" key="1">
    <source>
        <dbReference type="SAM" id="Coils"/>
    </source>
</evidence>
<evidence type="ECO:0000313" key="4">
    <source>
        <dbReference type="Proteomes" id="UP000750334"/>
    </source>
</evidence>
<feature type="region of interest" description="Disordered" evidence="2">
    <location>
        <begin position="23"/>
        <end position="87"/>
    </location>
</feature>
<gene>
    <name evidence="3" type="ORF">C6P45_000759</name>
</gene>
<sequence>MSNAQRNVSTPLELHQLNLVNKQKVPPLPARRRVQPMDESTTQNMPIVMSDETAFSPEKVPPVTPKKNLLAPVTPVKQPMPESKKPEDENSIIYRLASKKREINELEEKLKYLKMELNHLEIEFKESQPQMAQSQLSTRQAQFQETFDGLKSRFNNTINSFTAPQPTADIEQNQQNKNINNNGNANVSQTNRFFKGIMDKFNEFNVGEDEFDSKTRRDEVNNAYYLKQGYNVEDEEIENNAHDEAKFLDKIDDSTLKSFRR</sequence>
<name>A0A9P6W619_MAUEX</name>
<evidence type="ECO:0000256" key="2">
    <source>
        <dbReference type="SAM" id="MobiDB-lite"/>
    </source>
</evidence>
<dbReference type="Proteomes" id="UP000750334">
    <property type="component" value="Unassembled WGS sequence"/>
</dbReference>
<organism evidence="3 4">
    <name type="scientific">Maudiozyma exigua</name>
    <name type="common">Yeast</name>
    <name type="synonym">Kazachstania exigua</name>
    <dbReference type="NCBI Taxonomy" id="34358"/>
    <lineage>
        <taxon>Eukaryota</taxon>
        <taxon>Fungi</taxon>
        <taxon>Dikarya</taxon>
        <taxon>Ascomycota</taxon>
        <taxon>Saccharomycotina</taxon>
        <taxon>Saccharomycetes</taxon>
        <taxon>Saccharomycetales</taxon>
        <taxon>Saccharomycetaceae</taxon>
        <taxon>Maudiozyma</taxon>
    </lineage>
</organism>
<dbReference type="AlphaFoldDB" id="A0A9P6W619"/>
<dbReference type="EMBL" id="PUHR01000129">
    <property type="protein sequence ID" value="KAG0663659.1"/>
    <property type="molecule type" value="Genomic_DNA"/>
</dbReference>
<evidence type="ECO:0000313" key="3">
    <source>
        <dbReference type="EMBL" id="KAG0663659.1"/>
    </source>
</evidence>
<keyword evidence="4" id="KW-1185">Reference proteome</keyword>
<reference evidence="3 4" key="1">
    <citation type="submission" date="2020-11" db="EMBL/GenBank/DDBJ databases">
        <title>Kefir isolates.</title>
        <authorList>
            <person name="Marcisauskas S."/>
            <person name="Kim Y."/>
            <person name="Blasche S."/>
        </authorList>
    </citation>
    <scope>NUCLEOTIDE SEQUENCE [LARGE SCALE GENOMIC DNA]</scope>
    <source>
        <strain evidence="3 4">OG2</strain>
    </source>
</reference>
<keyword evidence="1" id="KW-0175">Coiled coil</keyword>
<protein>
    <submittedName>
        <fullName evidence="3">Uncharacterized protein</fullName>
    </submittedName>
</protein>
<feature type="coiled-coil region" evidence="1">
    <location>
        <begin position="96"/>
        <end position="123"/>
    </location>
</feature>
<comment type="caution">
    <text evidence="3">The sequence shown here is derived from an EMBL/GenBank/DDBJ whole genome shotgun (WGS) entry which is preliminary data.</text>
</comment>
<accession>A0A9P6W619</accession>